<keyword evidence="6" id="KW-1133">Transmembrane helix</keyword>
<dbReference type="EMBL" id="CP035704">
    <property type="protein sequence ID" value="QBB69086.1"/>
    <property type="molecule type" value="Genomic_DNA"/>
</dbReference>
<keyword evidence="6" id="KW-0472">Membrane</keyword>
<keyword evidence="6" id="KW-0812">Transmembrane</keyword>
<evidence type="ECO:0000256" key="1">
    <source>
        <dbReference type="ARBA" id="ARBA00005189"/>
    </source>
</evidence>
<name>A0A411HF22_9GAMM</name>
<keyword evidence="5 8" id="KW-0012">Acyltransferase</keyword>
<gene>
    <name evidence="8" type="ORF">ELE36_01080</name>
</gene>
<dbReference type="PANTHER" id="PTHR10434">
    <property type="entry name" value="1-ACYL-SN-GLYCEROL-3-PHOSPHATE ACYLTRANSFERASE"/>
    <property type="match status" value="1"/>
</dbReference>
<evidence type="ECO:0000256" key="6">
    <source>
        <dbReference type="SAM" id="Phobius"/>
    </source>
</evidence>
<feature type="domain" description="Phospholipid/glycerol acyltransferase" evidence="7">
    <location>
        <begin position="91"/>
        <end position="203"/>
    </location>
</feature>
<evidence type="ECO:0000256" key="5">
    <source>
        <dbReference type="ARBA" id="ARBA00023315"/>
    </source>
</evidence>
<dbReference type="Pfam" id="PF01553">
    <property type="entry name" value="Acyltransferase"/>
    <property type="match status" value="1"/>
</dbReference>
<keyword evidence="2" id="KW-0444">Lipid biosynthesis</keyword>
<feature type="transmembrane region" description="Helical" evidence="6">
    <location>
        <begin position="24"/>
        <end position="46"/>
    </location>
</feature>
<dbReference type="RefSeq" id="WP_129831341.1">
    <property type="nucleotide sequence ID" value="NZ_CP035704.1"/>
</dbReference>
<dbReference type="KEGG" id="xbc:ELE36_01080"/>
<dbReference type="GO" id="GO:0003841">
    <property type="term" value="F:1-acylglycerol-3-phosphate O-acyltransferase activity"/>
    <property type="evidence" value="ECO:0007669"/>
    <property type="project" value="TreeGrafter"/>
</dbReference>
<evidence type="ECO:0000256" key="2">
    <source>
        <dbReference type="ARBA" id="ARBA00022516"/>
    </source>
</evidence>
<evidence type="ECO:0000256" key="3">
    <source>
        <dbReference type="ARBA" id="ARBA00022679"/>
    </source>
</evidence>
<reference evidence="8 9" key="1">
    <citation type="submission" date="2019-01" db="EMBL/GenBank/DDBJ databases">
        <title>Pseudolysobacter antarctica gen. nov., sp. nov., isolated from Fildes Peninsula, Antarctica.</title>
        <authorList>
            <person name="Wei Z."/>
            <person name="Peng F."/>
        </authorList>
    </citation>
    <scope>NUCLEOTIDE SEQUENCE [LARGE SCALE GENOMIC DNA]</scope>
    <source>
        <strain evidence="8 9">AQ6-296</strain>
    </source>
</reference>
<organism evidence="8 9">
    <name type="scientific">Pseudolysobacter antarcticus</name>
    <dbReference type="NCBI Taxonomy" id="2511995"/>
    <lineage>
        <taxon>Bacteria</taxon>
        <taxon>Pseudomonadati</taxon>
        <taxon>Pseudomonadota</taxon>
        <taxon>Gammaproteobacteria</taxon>
        <taxon>Lysobacterales</taxon>
        <taxon>Rhodanobacteraceae</taxon>
        <taxon>Pseudolysobacter</taxon>
    </lineage>
</organism>
<dbReference type="AlphaFoldDB" id="A0A411HF22"/>
<evidence type="ECO:0000259" key="7">
    <source>
        <dbReference type="SMART" id="SM00563"/>
    </source>
</evidence>
<dbReference type="Proteomes" id="UP000291562">
    <property type="component" value="Chromosome"/>
</dbReference>
<evidence type="ECO:0000313" key="9">
    <source>
        <dbReference type="Proteomes" id="UP000291562"/>
    </source>
</evidence>
<dbReference type="SMART" id="SM00563">
    <property type="entry name" value="PlsC"/>
    <property type="match status" value="1"/>
</dbReference>
<proteinExistence type="predicted"/>
<keyword evidence="4" id="KW-0443">Lipid metabolism</keyword>
<evidence type="ECO:0000313" key="8">
    <source>
        <dbReference type="EMBL" id="QBB69086.1"/>
    </source>
</evidence>
<accession>A0A411HF22</accession>
<dbReference type="OrthoDB" id="9806880at2"/>
<dbReference type="InterPro" id="IPR002123">
    <property type="entry name" value="Plipid/glycerol_acylTrfase"/>
</dbReference>
<sequence length="270" mass="30003">MSTPAESSKTLSASDHDPQRFWRYAVRLPMLVLHVLIAPFVALFFVNGLTTRWQFRGQSVAQAVTGWWSRRLLRIFGFRVRVFGAPLGLPVLFVANHTSWLDIEVVHTQLLASFIAKSEIANWPLVGWLSSRAGTIFHRRGSTHSLSEVIQVAVERLQQGRSVAVFPEGGTGSAARLRTFHARVFQIAVDAGVPVQPLALRYGSNGEWDASVPFSEEESFLANFFRVLGGPARDAELHFLVPIDDASQGRRHMAEAARAQIQQALGYVDE</sequence>
<comment type="pathway">
    <text evidence="1">Lipid metabolism.</text>
</comment>
<dbReference type="SUPFAM" id="SSF69593">
    <property type="entry name" value="Glycerol-3-phosphate (1)-acyltransferase"/>
    <property type="match status" value="1"/>
</dbReference>
<dbReference type="PANTHER" id="PTHR10434:SF64">
    <property type="entry name" value="1-ACYL-SN-GLYCEROL-3-PHOSPHATE ACYLTRANSFERASE-RELATED"/>
    <property type="match status" value="1"/>
</dbReference>
<dbReference type="CDD" id="cd07989">
    <property type="entry name" value="LPLAT_AGPAT-like"/>
    <property type="match status" value="1"/>
</dbReference>
<keyword evidence="9" id="KW-1185">Reference proteome</keyword>
<evidence type="ECO:0000256" key="4">
    <source>
        <dbReference type="ARBA" id="ARBA00023098"/>
    </source>
</evidence>
<protein>
    <submittedName>
        <fullName evidence="8">1-acyl-sn-glycerol-3-phosphate acyltransferase</fullName>
    </submittedName>
</protein>
<dbReference type="GO" id="GO:0006654">
    <property type="term" value="P:phosphatidic acid biosynthetic process"/>
    <property type="evidence" value="ECO:0007669"/>
    <property type="project" value="TreeGrafter"/>
</dbReference>
<keyword evidence="3 8" id="KW-0808">Transferase</keyword>